<evidence type="ECO:0000313" key="2">
    <source>
        <dbReference type="Proteomes" id="UP001054945"/>
    </source>
</evidence>
<organism evidence="1 2">
    <name type="scientific">Caerostris extrusa</name>
    <name type="common">Bark spider</name>
    <name type="synonym">Caerostris bankana</name>
    <dbReference type="NCBI Taxonomy" id="172846"/>
    <lineage>
        <taxon>Eukaryota</taxon>
        <taxon>Metazoa</taxon>
        <taxon>Ecdysozoa</taxon>
        <taxon>Arthropoda</taxon>
        <taxon>Chelicerata</taxon>
        <taxon>Arachnida</taxon>
        <taxon>Araneae</taxon>
        <taxon>Araneomorphae</taxon>
        <taxon>Entelegynae</taxon>
        <taxon>Araneoidea</taxon>
        <taxon>Araneidae</taxon>
        <taxon>Caerostris</taxon>
    </lineage>
</organism>
<feature type="non-terminal residue" evidence="1">
    <location>
        <position position="1"/>
    </location>
</feature>
<protein>
    <submittedName>
        <fullName evidence="1">Uncharacterized protein</fullName>
    </submittedName>
</protein>
<name>A0AAV4Y911_CAEEX</name>
<proteinExistence type="predicted"/>
<keyword evidence="2" id="KW-1185">Reference proteome</keyword>
<accession>A0AAV4Y911</accession>
<gene>
    <name evidence="1" type="ORF">CEXT_179791</name>
</gene>
<dbReference type="EMBL" id="BPLR01001665">
    <property type="protein sequence ID" value="GIZ03887.1"/>
    <property type="molecule type" value="Genomic_DNA"/>
</dbReference>
<sequence>ALITSSTPKWQKKKEKVLYRWGRVANQRNPPFDEKEQ</sequence>
<comment type="caution">
    <text evidence="1">The sequence shown here is derived from an EMBL/GenBank/DDBJ whole genome shotgun (WGS) entry which is preliminary data.</text>
</comment>
<dbReference type="AlphaFoldDB" id="A0AAV4Y911"/>
<reference evidence="1 2" key="1">
    <citation type="submission" date="2021-06" db="EMBL/GenBank/DDBJ databases">
        <title>Caerostris extrusa draft genome.</title>
        <authorList>
            <person name="Kono N."/>
            <person name="Arakawa K."/>
        </authorList>
    </citation>
    <scope>NUCLEOTIDE SEQUENCE [LARGE SCALE GENOMIC DNA]</scope>
</reference>
<dbReference type="Proteomes" id="UP001054945">
    <property type="component" value="Unassembled WGS sequence"/>
</dbReference>
<evidence type="ECO:0000313" key="1">
    <source>
        <dbReference type="EMBL" id="GIZ03887.1"/>
    </source>
</evidence>